<dbReference type="InterPro" id="IPR000719">
    <property type="entry name" value="Prot_kinase_dom"/>
</dbReference>
<keyword evidence="6" id="KW-0418">Kinase</keyword>
<protein>
    <recommendedName>
        <fullName evidence="2">RING-type E3 ubiquitin transferase</fullName>
        <ecNumber evidence="2">2.3.2.27</ecNumber>
    </recommendedName>
</protein>
<evidence type="ECO:0000259" key="12">
    <source>
        <dbReference type="PROSITE" id="PS50011"/>
    </source>
</evidence>
<feature type="compositionally biased region" description="Low complexity" evidence="11">
    <location>
        <begin position="225"/>
        <end position="245"/>
    </location>
</feature>
<dbReference type="PANTHER" id="PTHR45647">
    <property type="entry name" value="OS02G0152300 PROTEIN"/>
    <property type="match status" value="1"/>
</dbReference>
<dbReference type="SUPFAM" id="SSF56112">
    <property type="entry name" value="Protein kinase-like (PK-like)"/>
    <property type="match status" value="1"/>
</dbReference>
<comment type="catalytic activity">
    <reaction evidence="1">
        <text>S-ubiquitinyl-[E2 ubiquitin-conjugating enzyme]-L-cysteine + [acceptor protein]-L-lysine = [E2 ubiquitin-conjugating enzyme]-L-cysteine + N(6)-ubiquitinyl-[acceptor protein]-L-lysine.</text>
        <dbReference type="EC" id="2.3.2.27"/>
    </reaction>
</comment>
<dbReference type="PROSITE" id="PS00108">
    <property type="entry name" value="PROTEIN_KINASE_ST"/>
    <property type="match status" value="1"/>
</dbReference>
<dbReference type="CDD" id="cd01989">
    <property type="entry name" value="USP_STK_Ubox_N"/>
    <property type="match status" value="1"/>
</dbReference>
<feature type="coiled-coil region" evidence="10">
    <location>
        <begin position="333"/>
        <end position="451"/>
    </location>
</feature>
<dbReference type="GO" id="GO:0004672">
    <property type="term" value="F:protein kinase activity"/>
    <property type="evidence" value="ECO:0007669"/>
    <property type="project" value="InterPro"/>
</dbReference>
<evidence type="ECO:0000256" key="7">
    <source>
        <dbReference type="ARBA" id="ARBA00022786"/>
    </source>
</evidence>
<evidence type="ECO:0000256" key="1">
    <source>
        <dbReference type="ARBA" id="ARBA00000900"/>
    </source>
</evidence>
<comment type="caution">
    <text evidence="13">The sequence shown here is derived from an EMBL/GenBank/DDBJ whole genome shotgun (WGS) entry which is preliminary data.</text>
</comment>
<sequence length="756" mass="85920">MTLVSSPSILPPLLQMEGEMSRASSVRSNFSGNSFNLRQIQEELEEIGEKVYAAVGKDVEDWRENLEWLLKNIDRNLLIVFLHVHQPKKRFKTPLGLMPASGIEQHKLKEYRQVEKEEMNECLKKFVDLCTRRKFKATTHTIDNDDITKGLLELIKLHNVMDLIMGAGSERNIFFGRSNRENKPSSKIATTVIEKAEPSCRIRFINRGSLICIREPFQNTPDAINLSRSSSGSSSGNSMQLRSQSMPPSQAELIIGPSGLDHRSKSVNVATGASFMNGSPHNSYHGGFETMYARSSSGSSQQNMASEVDNFSLISSLPETPLNNSPPSFHNVTEDFYKRLMEAMEEAEKLKREAYEQSSRRSKAELDLVQANRQLKTMENMLNAQHNELEKHKKMYEQAQKEMLSLDSQKMQLMQTVTELQTKFEETSALLEKTTRERDLTQREAREFNRQGGSRSRHLEYCTVFTYSEIAEATRKFDPSHVIGEGGFGAVYKGFLRHTTVAMKILNRDSIQGDPQFYQEIEILTRIRHPHLVTLIGACLEARVLVYEYLPLGSLDKHLTCKDRNKSLTWQTRVRIAHEICSALIFLHSSNVVHGDLKPENVLLDSNFVVKLSDLGICRQVKTTNTTSTPYHLTEQPKGTFPYMDPEYLASGELTHFYDVFSFGIVLLQLVTGKEAKKLKSEIEDAKERGQLDKMVDQSAGWPLEQARRMIQIGLQCSDPSRRNRPDLVKHVWGWLESISNIASASLRRSFTRATG</sequence>
<evidence type="ECO:0000256" key="9">
    <source>
        <dbReference type="PROSITE-ProRule" id="PRU10141"/>
    </source>
</evidence>
<dbReference type="Proteomes" id="UP001210211">
    <property type="component" value="Unassembled WGS sequence"/>
</dbReference>
<dbReference type="EMBL" id="JAMRDG010000002">
    <property type="protein sequence ID" value="KAJ3689331.1"/>
    <property type="molecule type" value="Genomic_DNA"/>
</dbReference>
<name>A0AAD5Z9G9_9POAL</name>
<dbReference type="SMART" id="SM00220">
    <property type="entry name" value="S_TKc"/>
    <property type="match status" value="1"/>
</dbReference>
<keyword evidence="14" id="KW-1185">Reference proteome</keyword>
<evidence type="ECO:0000256" key="11">
    <source>
        <dbReference type="SAM" id="MobiDB-lite"/>
    </source>
</evidence>
<feature type="binding site" evidence="9">
    <location>
        <position position="504"/>
    </location>
    <ligand>
        <name>ATP</name>
        <dbReference type="ChEBI" id="CHEBI:30616"/>
    </ligand>
</feature>
<dbReference type="InterPro" id="IPR001245">
    <property type="entry name" value="Ser-Thr/Tyr_kinase_cat_dom"/>
</dbReference>
<evidence type="ECO:0000313" key="14">
    <source>
        <dbReference type="Proteomes" id="UP001210211"/>
    </source>
</evidence>
<feature type="domain" description="Protein kinase" evidence="12">
    <location>
        <begin position="477"/>
        <end position="734"/>
    </location>
</feature>
<feature type="region of interest" description="Disordered" evidence="11">
    <location>
        <begin position="224"/>
        <end position="249"/>
    </location>
</feature>
<dbReference type="GO" id="GO:0005524">
    <property type="term" value="F:ATP binding"/>
    <property type="evidence" value="ECO:0007669"/>
    <property type="project" value="UniProtKB-UniRule"/>
</dbReference>
<dbReference type="Gene3D" id="1.10.510.10">
    <property type="entry name" value="Transferase(Phosphotransferase) domain 1"/>
    <property type="match status" value="1"/>
</dbReference>
<dbReference type="Gene3D" id="3.30.200.20">
    <property type="entry name" value="Phosphorylase Kinase, domain 1"/>
    <property type="match status" value="1"/>
</dbReference>
<evidence type="ECO:0000256" key="5">
    <source>
        <dbReference type="ARBA" id="ARBA00022741"/>
    </source>
</evidence>
<dbReference type="PROSITE" id="PS00107">
    <property type="entry name" value="PROTEIN_KINASE_ATP"/>
    <property type="match status" value="1"/>
</dbReference>
<reference evidence="13 14" key="1">
    <citation type="journal article" date="2022" name="Cell">
        <title>Repeat-based holocentromeres influence genome architecture and karyotype evolution.</title>
        <authorList>
            <person name="Hofstatter P.G."/>
            <person name="Thangavel G."/>
            <person name="Lux T."/>
            <person name="Neumann P."/>
            <person name="Vondrak T."/>
            <person name="Novak P."/>
            <person name="Zhang M."/>
            <person name="Costa L."/>
            <person name="Castellani M."/>
            <person name="Scott A."/>
            <person name="Toegelov H."/>
            <person name="Fuchs J."/>
            <person name="Mata-Sucre Y."/>
            <person name="Dias Y."/>
            <person name="Vanzela A.L.L."/>
            <person name="Huettel B."/>
            <person name="Almeida C.C.S."/>
            <person name="Simkova H."/>
            <person name="Souza G."/>
            <person name="Pedrosa-Harand A."/>
            <person name="Macas J."/>
            <person name="Mayer K.F.X."/>
            <person name="Houben A."/>
            <person name="Marques A."/>
        </authorList>
    </citation>
    <scope>NUCLEOTIDE SEQUENCE [LARGE SCALE GENOMIC DNA]</scope>
    <source>
        <strain evidence="13">RhyTen1mFocal</strain>
    </source>
</reference>
<gene>
    <name evidence="13" type="ORF">LUZ61_018495</name>
</gene>
<evidence type="ECO:0000256" key="8">
    <source>
        <dbReference type="ARBA" id="ARBA00022840"/>
    </source>
</evidence>
<evidence type="ECO:0000313" key="13">
    <source>
        <dbReference type="EMBL" id="KAJ3689331.1"/>
    </source>
</evidence>
<dbReference type="GO" id="GO:0061630">
    <property type="term" value="F:ubiquitin protein ligase activity"/>
    <property type="evidence" value="ECO:0007669"/>
    <property type="project" value="UniProtKB-EC"/>
</dbReference>
<keyword evidence="8 9" id="KW-0067">ATP-binding</keyword>
<dbReference type="InterPro" id="IPR051348">
    <property type="entry name" value="U-box_ubiquitin_ligases"/>
</dbReference>
<keyword evidence="5 9" id="KW-0547">Nucleotide-binding</keyword>
<keyword evidence="10" id="KW-0175">Coiled coil</keyword>
<dbReference type="InterPro" id="IPR014729">
    <property type="entry name" value="Rossmann-like_a/b/a_fold"/>
</dbReference>
<dbReference type="FunFam" id="3.30.200.20:FF:000162">
    <property type="entry name" value="Adenine nucleotide alpha hydrolase-like domain kinase"/>
    <property type="match status" value="1"/>
</dbReference>
<evidence type="ECO:0000256" key="3">
    <source>
        <dbReference type="ARBA" id="ARBA00022527"/>
    </source>
</evidence>
<dbReference type="AlphaFoldDB" id="A0AAD5Z9G9"/>
<keyword evidence="7" id="KW-0833">Ubl conjugation pathway</keyword>
<evidence type="ECO:0000256" key="2">
    <source>
        <dbReference type="ARBA" id="ARBA00012483"/>
    </source>
</evidence>
<dbReference type="Gene3D" id="3.40.50.620">
    <property type="entry name" value="HUPs"/>
    <property type="match status" value="1"/>
</dbReference>
<evidence type="ECO:0000256" key="4">
    <source>
        <dbReference type="ARBA" id="ARBA00022679"/>
    </source>
</evidence>
<dbReference type="Pfam" id="PF07714">
    <property type="entry name" value="PK_Tyr_Ser-Thr"/>
    <property type="match status" value="1"/>
</dbReference>
<organism evidence="13 14">
    <name type="scientific">Rhynchospora tenuis</name>
    <dbReference type="NCBI Taxonomy" id="198213"/>
    <lineage>
        <taxon>Eukaryota</taxon>
        <taxon>Viridiplantae</taxon>
        <taxon>Streptophyta</taxon>
        <taxon>Embryophyta</taxon>
        <taxon>Tracheophyta</taxon>
        <taxon>Spermatophyta</taxon>
        <taxon>Magnoliopsida</taxon>
        <taxon>Liliopsida</taxon>
        <taxon>Poales</taxon>
        <taxon>Cyperaceae</taxon>
        <taxon>Cyperoideae</taxon>
        <taxon>Rhynchosporeae</taxon>
        <taxon>Rhynchospora</taxon>
    </lineage>
</organism>
<keyword evidence="3" id="KW-0723">Serine/threonine-protein kinase</keyword>
<dbReference type="EC" id="2.3.2.27" evidence="2"/>
<keyword evidence="4" id="KW-0808">Transferase</keyword>
<dbReference type="PROSITE" id="PS50011">
    <property type="entry name" value="PROTEIN_KINASE_DOM"/>
    <property type="match status" value="1"/>
</dbReference>
<dbReference type="InterPro" id="IPR011009">
    <property type="entry name" value="Kinase-like_dom_sf"/>
</dbReference>
<evidence type="ECO:0000256" key="6">
    <source>
        <dbReference type="ARBA" id="ARBA00022777"/>
    </source>
</evidence>
<dbReference type="PANTHER" id="PTHR45647:SF46">
    <property type="entry name" value="OS09G0569800 PROTEIN"/>
    <property type="match status" value="1"/>
</dbReference>
<dbReference type="InterPro" id="IPR017441">
    <property type="entry name" value="Protein_kinase_ATP_BS"/>
</dbReference>
<accession>A0AAD5Z9G9</accession>
<evidence type="ECO:0000256" key="10">
    <source>
        <dbReference type="SAM" id="Coils"/>
    </source>
</evidence>
<dbReference type="InterPro" id="IPR008271">
    <property type="entry name" value="Ser/Thr_kinase_AS"/>
</dbReference>
<proteinExistence type="predicted"/>